<dbReference type="SUPFAM" id="SSF51445">
    <property type="entry name" value="(Trans)glycosidases"/>
    <property type="match status" value="1"/>
</dbReference>
<keyword evidence="7" id="KW-1185">Reference proteome</keyword>
<evidence type="ECO:0000256" key="4">
    <source>
        <dbReference type="SAM" id="MobiDB-lite"/>
    </source>
</evidence>
<feature type="region of interest" description="Disordered" evidence="4">
    <location>
        <begin position="1"/>
        <end position="51"/>
    </location>
</feature>
<dbReference type="InterPro" id="IPR013783">
    <property type="entry name" value="Ig-like_fold"/>
</dbReference>
<evidence type="ECO:0000313" key="6">
    <source>
        <dbReference type="EMBL" id="KAK3269464.1"/>
    </source>
</evidence>
<dbReference type="CDD" id="cd05467">
    <property type="entry name" value="CBM20"/>
    <property type="match status" value="1"/>
</dbReference>
<dbReference type="InterPro" id="IPR017853">
    <property type="entry name" value="GH"/>
</dbReference>
<evidence type="ECO:0000259" key="5">
    <source>
        <dbReference type="PROSITE" id="PS51166"/>
    </source>
</evidence>
<dbReference type="Proteomes" id="UP001190700">
    <property type="component" value="Unassembled WGS sequence"/>
</dbReference>
<dbReference type="Pfam" id="PF00128">
    <property type="entry name" value="Alpha-amylase"/>
    <property type="match status" value="1"/>
</dbReference>
<dbReference type="Gene3D" id="2.60.40.10">
    <property type="entry name" value="Immunoglobulins"/>
    <property type="match status" value="1"/>
</dbReference>
<dbReference type="GO" id="GO:2001070">
    <property type="term" value="F:starch binding"/>
    <property type="evidence" value="ECO:0007669"/>
    <property type="project" value="InterPro"/>
</dbReference>
<keyword evidence="2" id="KW-0106">Calcium</keyword>
<dbReference type="InterPro" id="IPR006047">
    <property type="entry name" value="GH13_cat_dom"/>
</dbReference>
<comment type="caution">
    <text evidence="6">The sequence shown here is derived from an EMBL/GenBank/DDBJ whole genome shotgun (WGS) entry which is preliminary data.</text>
</comment>
<reference evidence="6 7" key="1">
    <citation type="journal article" date="2015" name="Genome Biol. Evol.">
        <title>Comparative Genomics of a Bacterivorous Green Alga Reveals Evolutionary Causalities and Consequences of Phago-Mixotrophic Mode of Nutrition.</title>
        <authorList>
            <person name="Burns J.A."/>
            <person name="Paasch A."/>
            <person name="Narechania A."/>
            <person name="Kim E."/>
        </authorList>
    </citation>
    <scope>NUCLEOTIDE SEQUENCE [LARGE SCALE GENOMIC DNA]</scope>
    <source>
        <strain evidence="6 7">PLY_AMNH</strain>
    </source>
</reference>
<dbReference type="Gene3D" id="3.20.20.80">
    <property type="entry name" value="Glycosidases"/>
    <property type="match status" value="1"/>
</dbReference>
<dbReference type="InterPro" id="IPR013784">
    <property type="entry name" value="Carb-bd-like_fold"/>
</dbReference>
<evidence type="ECO:0000313" key="7">
    <source>
        <dbReference type="Proteomes" id="UP001190700"/>
    </source>
</evidence>
<dbReference type="SMART" id="SM00642">
    <property type="entry name" value="Aamy"/>
    <property type="match status" value="1"/>
</dbReference>
<gene>
    <name evidence="6" type="ORF">CYMTET_22097</name>
</gene>
<dbReference type="SUPFAM" id="SSF49452">
    <property type="entry name" value="Starch-binding domain-like"/>
    <property type="match status" value="1"/>
</dbReference>
<dbReference type="PROSITE" id="PS51166">
    <property type="entry name" value="CBM20"/>
    <property type="match status" value="1"/>
</dbReference>
<feature type="compositionally biased region" description="Polar residues" evidence="4">
    <location>
        <begin position="1"/>
        <end position="24"/>
    </location>
</feature>
<dbReference type="Pfam" id="PF00686">
    <property type="entry name" value="CBM_20"/>
    <property type="match status" value="1"/>
</dbReference>
<sequence length="487" mass="55871">MSRVISSSRPFQKFKTNQSSSLQRQQHKVSSLLEDVTTEVETKEEETKNDMEPERMVRVTFRIARETEFGQHLSIIGAHPILGEWDVAESVPMDWVEGCTWEVHLDLPHFELIEYKYVIRCGWGPSGDTLWQGGPNYMLATNQSLQLEVVDEWVQEVWPGDHPVVAATSAAVSIYAQEHPKPKHVVRKAESLLPEWAENAVFYQLYPLGFFGAPTLNDLAPTPVPRLAKLREYYGYFKDLGVTAVYFSPLFESDTHGYDTADYFQIDRRMGDVALFKEIVDELHSHGMRVVLDGVFNHTGRRHPAFVDVMEKGPHLSEYANWYTVGARPDDYEGWCEIPDEEHGFSYDCWEGHAMLPKLNHAEPAVREHIFEVARFWLKEIGVDGWRLDVAHEMSPDFWREFRTVCMEANPDCLLVGEMIHGNYNNWVGNDRLHSGTNYQLSRAIWHSVLTQNFDELSCALLREEKVRPAEAPHHSEGALPRSNLGA</sequence>
<accession>A0AAE0L2J2</accession>
<organism evidence="6 7">
    <name type="scientific">Cymbomonas tetramitiformis</name>
    <dbReference type="NCBI Taxonomy" id="36881"/>
    <lineage>
        <taxon>Eukaryota</taxon>
        <taxon>Viridiplantae</taxon>
        <taxon>Chlorophyta</taxon>
        <taxon>Pyramimonadophyceae</taxon>
        <taxon>Pyramimonadales</taxon>
        <taxon>Pyramimonadaceae</taxon>
        <taxon>Cymbomonas</taxon>
    </lineage>
</organism>
<dbReference type="PANTHER" id="PTHR10357:SF210">
    <property type="entry name" value="MALTODEXTRIN GLUCOSIDASE"/>
    <property type="match status" value="1"/>
</dbReference>
<keyword evidence="1" id="KW-0378">Hydrolase</keyword>
<keyword evidence="3" id="KW-0326">Glycosidase</keyword>
<feature type="domain" description="CBM20" evidence="5">
    <location>
        <begin position="51"/>
        <end position="160"/>
    </location>
</feature>
<evidence type="ECO:0000256" key="3">
    <source>
        <dbReference type="ARBA" id="ARBA00023295"/>
    </source>
</evidence>
<dbReference type="GO" id="GO:0016798">
    <property type="term" value="F:hydrolase activity, acting on glycosyl bonds"/>
    <property type="evidence" value="ECO:0007669"/>
    <property type="project" value="UniProtKB-KW"/>
</dbReference>
<dbReference type="EMBL" id="LGRX02010938">
    <property type="protein sequence ID" value="KAK3269464.1"/>
    <property type="molecule type" value="Genomic_DNA"/>
</dbReference>
<protein>
    <recommendedName>
        <fullName evidence="5">CBM20 domain-containing protein</fullName>
    </recommendedName>
</protein>
<proteinExistence type="predicted"/>
<evidence type="ECO:0000256" key="2">
    <source>
        <dbReference type="ARBA" id="ARBA00022837"/>
    </source>
</evidence>
<dbReference type="GO" id="GO:0005975">
    <property type="term" value="P:carbohydrate metabolic process"/>
    <property type="evidence" value="ECO:0007669"/>
    <property type="project" value="InterPro"/>
</dbReference>
<dbReference type="InterPro" id="IPR002044">
    <property type="entry name" value="CBM20"/>
</dbReference>
<name>A0AAE0L2J2_9CHLO</name>
<dbReference type="PANTHER" id="PTHR10357">
    <property type="entry name" value="ALPHA-AMYLASE FAMILY MEMBER"/>
    <property type="match status" value="1"/>
</dbReference>
<evidence type="ECO:0000256" key="1">
    <source>
        <dbReference type="ARBA" id="ARBA00022801"/>
    </source>
</evidence>
<dbReference type="SMART" id="SM01065">
    <property type="entry name" value="CBM_2"/>
    <property type="match status" value="1"/>
</dbReference>
<dbReference type="AlphaFoldDB" id="A0AAE0L2J2"/>